<evidence type="ECO:0000256" key="10">
    <source>
        <dbReference type="ARBA" id="ARBA00023180"/>
    </source>
</evidence>
<feature type="domain" description="Wall-associated receptor kinase galacturonan-binding" evidence="13">
    <location>
        <begin position="35"/>
        <end position="90"/>
    </location>
</feature>
<evidence type="ECO:0000256" key="6">
    <source>
        <dbReference type="ARBA" id="ARBA00022777"/>
    </source>
</evidence>
<dbReference type="GO" id="GO:0030247">
    <property type="term" value="F:polysaccharide binding"/>
    <property type="evidence" value="ECO:0007669"/>
    <property type="project" value="InterPro"/>
</dbReference>
<evidence type="ECO:0000256" key="11">
    <source>
        <dbReference type="SAM" id="SignalP"/>
    </source>
</evidence>
<feature type="domain" description="Wall-associated receptor kinase" evidence="12">
    <location>
        <begin position="206"/>
        <end position="284"/>
    </location>
</feature>
<protein>
    <recommendedName>
        <fullName evidence="16">Wall-associated receptor kinase galacturonan-binding domain-containing protein</fullName>
    </recommendedName>
</protein>
<evidence type="ECO:0008006" key="16">
    <source>
        <dbReference type="Google" id="ProtNLM"/>
    </source>
</evidence>
<keyword evidence="4" id="KW-0812">Transmembrane</keyword>
<keyword evidence="8" id="KW-0472">Membrane</keyword>
<dbReference type="AlphaFoldDB" id="A0A6D2HZT7"/>
<keyword evidence="7" id="KW-1133">Transmembrane helix</keyword>
<keyword evidence="15" id="KW-1185">Reference proteome</keyword>
<comment type="subcellular location">
    <subcellularLocation>
        <location evidence="1">Membrane</location>
        <topology evidence="1">Single-pass type I membrane protein</topology>
    </subcellularLocation>
</comment>
<keyword evidence="3" id="KW-0808">Transferase</keyword>
<organism evidence="14 15">
    <name type="scientific">Microthlaspi erraticum</name>
    <dbReference type="NCBI Taxonomy" id="1685480"/>
    <lineage>
        <taxon>Eukaryota</taxon>
        <taxon>Viridiplantae</taxon>
        <taxon>Streptophyta</taxon>
        <taxon>Embryophyta</taxon>
        <taxon>Tracheophyta</taxon>
        <taxon>Spermatophyta</taxon>
        <taxon>Magnoliopsida</taxon>
        <taxon>eudicotyledons</taxon>
        <taxon>Gunneridae</taxon>
        <taxon>Pentapetalae</taxon>
        <taxon>rosids</taxon>
        <taxon>malvids</taxon>
        <taxon>Brassicales</taxon>
        <taxon>Brassicaceae</taxon>
        <taxon>Coluteocarpeae</taxon>
        <taxon>Microthlaspi</taxon>
    </lineage>
</organism>
<evidence type="ECO:0000256" key="9">
    <source>
        <dbReference type="ARBA" id="ARBA00023157"/>
    </source>
</evidence>
<dbReference type="OrthoDB" id="1112445at2759"/>
<name>A0A6D2HZT7_9BRAS</name>
<evidence type="ECO:0000259" key="12">
    <source>
        <dbReference type="Pfam" id="PF08488"/>
    </source>
</evidence>
<evidence type="ECO:0000256" key="7">
    <source>
        <dbReference type="ARBA" id="ARBA00022989"/>
    </source>
</evidence>
<dbReference type="GO" id="GO:0004674">
    <property type="term" value="F:protein serine/threonine kinase activity"/>
    <property type="evidence" value="ECO:0007669"/>
    <property type="project" value="UniProtKB-KW"/>
</dbReference>
<keyword evidence="10" id="KW-0325">Glycoprotein</keyword>
<dbReference type="Pfam" id="PF08488">
    <property type="entry name" value="WAK"/>
    <property type="match status" value="1"/>
</dbReference>
<evidence type="ECO:0000256" key="5">
    <source>
        <dbReference type="ARBA" id="ARBA00022729"/>
    </source>
</evidence>
<dbReference type="PROSITE" id="PS51257">
    <property type="entry name" value="PROKAR_LIPOPROTEIN"/>
    <property type="match status" value="1"/>
</dbReference>
<proteinExistence type="predicted"/>
<dbReference type="GO" id="GO:0016020">
    <property type="term" value="C:membrane"/>
    <property type="evidence" value="ECO:0007669"/>
    <property type="project" value="UniProtKB-SubCell"/>
</dbReference>
<comment type="caution">
    <text evidence="14">The sequence shown here is derived from an EMBL/GenBank/DDBJ whole genome shotgun (WGS) entry which is preliminary data.</text>
</comment>
<dbReference type="Pfam" id="PF13947">
    <property type="entry name" value="GUB_WAK_bind"/>
    <property type="match status" value="1"/>
</dbReference>
<reference evidence="14" key="1">
    <citation type="submission" date="2020-01" db="EMBL/GenBank/DDBJ databases">
        <authorList>
            <person name="Mishra B."/>
        </authorList>
    </citation>
    <scope>NUCLEOTIDE SEQUENCE [LARGE SCALE GENOMIC DNA]</scope>
</reference>
<dbReference type="InterPro" id="IPR013695">
    <property type="entry name" value="WAK"/>
</dbReference>
<evidence type="ECO:0000259" key="13">
    <source>
        <dbReference type="Pfam" id="PF13947"/>
    </source>
</evidence>
<evidence type="ECO:0000256" key="2">
    <source>
        <dbReference type="ARBA" id="ARBA00022527"/>
    </source>
</evidence>
<keyword evidence="2" id="KW-0723">Serine/threonine-protein kinase</keyword>
<evidence type="ECO:0000256" key="8">
    <source>
        <dbReference type="ARBA" id="ARBA00023136"/>
    </source>
</evidence>
<feature type="chain" id="PRO_5025645700" description="Wall-associated receptor kinase galacturonan-binding domain-containing protein" evidence="11">
    <location>
        <begin position="34"/>
        <end position="378"/>
    </location>
</feature>
<evidence type="ECO:0000256" key="1">
    <source>
        <dbReference type="ARBA" id="ARBA00004479"/>
    </source>
</evidence>
<accession>A0A6D2HZT7</accession>
<keyword evidence="6" id="KW-0418">Kinase</keyword>
<sequence length="378" mass="41066">MRQSKRIKHLSSVSSSFQKPSLLFLFIFTAVSGSCPSKCGGIEIPYPFGIGEGCYLHKWYEILCNTSISGKPVPFLSLVNKEVVKISLPSHYGSLNMTHGSVRIKSQITSKGCSSSDEDGSRSRLNLTGSPFYVGLSNTLVATGCNNSASLTNVEPSKVGCTSSCVVANRNTWENYLAVVSCNSQNPSPYIDPYEYYCTKRSFKNETTCNGSGCCKANMPRSIKQVVGVTIDDNDNATTTGAGGCRVAFLTDESYSLLNGSDPNLLHAKRYATVALGWFISTTTTNPSFIESLGCPSRKEYQKLGRQGKYKRLQPINCVCDHTSSFSNYTSCMCNRGYTGNPYIPGGCKDINECEEGEFNDGNPYDCGRIGGDTCINL</sequence>
<evidence type="ECO:0000256" key="4">
    <source>
        <dbReference type="ARBA" id="ARBA00022692"/>
    </source>
</evidence>
<keyword evidence="5 11" id="KW-0732">Signal</keyword>
<keyword evidence="9" id="KW-1015">Disulfide bond</keyword>
<dbReference type="InterPro" id="IPR025287">
    <property type="entry name" value="WAK_GUB"/>
</dbReference>
<evidence type="ECO:0000256" key="3">
    <source>
        <dbReference type="ARBA" id="ARBA00022679"/>
    </source>
</evidence>
<dbReference type="PANTHER" id="PTHR33491">
    <property type="entry name" value="OSJNBA0016N04.9 PROTEIN"/>
    <property type="match status" value="1"/>
</dbReference>
<gene>
    <name evidence="14" type="ORF">MERR_LOCUS7395</name>
</gene>
<dbReference type="Proteomes" id="UP000467841">
    <property type="component" value="Unassembled WGS sequence"/>
</dbReference>
<dbReference type="EMBL" id="CACVBM020000532">
    <property type="protein sequence ID" value="CAA7020160.1"/>
    <property type="molecule type" value="Genomic_DNA"/>
</dbReference>
<evidence type="ECO:0000313" key="15">
    <source>
        <dbReference type="Proteomes" id="UP000467841"/>
    </source>
</evidence>
<evidence type="ECO:0000313" key="14">
    <source>
        <dbReference type="EMBL" id="CAA7020160.1"/>
    </source>
</evidence>
<feature type="signal peptide" evidence="11">
    <location>
        <begin position="1"/>
        <end position="33"/>
    </location>
</feature>